<dbReference type="InterPro" id="IPR052020">
    <property type="entry name" value="Cyclic_di-GMP/3'3'-cGAMP_PDE"/>
</dbReference>
<sequence length="374" mass="42528">MTEHSDRLNKLNRQISLHEKLVATHQSVSDAFPFIVRIAIAIYDAETGLIKTYLHSSGDENPLSNYQAYINDVPSLKSILEKGQPRIINNFLTFEEGENEHTKRIGRSGYVASYTLPMFNEGEFYGFIFFNSDKTDVFTEKVLQQIDVYAHMISLMVINEISSINKLSAAVKTTGSLTHIRDPETGSHLDRMSRYSRLIAAELADKYDLDDSYIEHLFMFSPLHDIGKIGIPDNILLKPGRLDDNEKNIMQTHTSMGRDIIDELLKNFNMENLEYISMLRNIAEFHHESINGKGYPTGIKGSEIPVEARIVAVADVFDALVSERPYKEAWSNDRAFEMLKKLAGEMLDRDCVDALLNNIEEVEKIQKYFNGSAC</sequence>
<dbReference type="Gene3D" id="3.30.450.40">
    <property type="match status" value="1"/>
</dbReference>
<dbReference type="PROSITE" id="PS51832">
    <property type="entry name" value="HD_GYP"/>
    <property type="match status" value="1"/>
</dbReference>
<dbReference type="InterPro" id="IPR029016">
    <property type="entry name" value="GAF-like_dom_sf"/>
</dbReference>
<evidence type="ECO:0000259" key="1">
    <source>
        <dbReference type="PROSITE" id="PS51832"/>
    </source>
</evidence>
<dbReference type="Pfam" id="PF13487">
    <property type="entry name" value="HD_5"/>
    <property type="match status" value="1"/>
</dbReference>
<dbReference type="AlphaFoldDB" id="A0A3B0XXW8"/>
<dbReference type="EMBL" id="UOFG01000285">
    <property type="protein sequence ID" value="VAW66769.1"/>
    <property type="molecule type" value="Genomic_DNA"/>
</dbReference>
<dbReference type="SMART" id="SM00471">
    <property type="entry name" value="HDc"/>
    <property type="match status" value="1"/>
</dbReference>
<accession>A0A3B0XXW8</accession>
<organism evidence="2">
    <name type="scientific">hydrothermal vent metagenome</name>
    <dbReference type="NCBI Taxonomy" id="652676"/>
    <lineage>
        <taxon>unclassified sequences</taxon>
        <taxon>metagenomes</taxon>
        <taxon>ecological metagenomes</taxon>
    </lineage>
</organism>
<name>A0A3B0XXW8_9ZZZZ</name>
<dbReference type="PANTHER" id="PTHR45228">
    <property type="entry name" value="CYCLIC DI-GMP PHOSPHODIESTERASE TM_0186-RELATED"/>
    <property type="match status" value="1"/>
</dbReference>
<protein>
    <submittedName>
        <fullName evidence="2">Metal dependent phosphohydrolase, HD region</fullName>
    </submittedName>
</protein>
<dbReference type="PANTHER" id="PTHR45228:SF1">
    <property type="entry name" value="CYCLIC DI-GMP PHOSPHODIESTERASE TM_0186"/>
    <property type="match status" value="1"/>
</dbReference>
<dbReference type="InterPro" id="IPR003018">
    <property type="entry name" value="GAF"/>
</dbReference>
<dbReference type="InterPro" id="IPR003607">
    <property type="entry name" value="HD/PDEase_dom"/>
</dbReference>
<dbReference type="SUPFAM" id="SSF55781">
    <property type="entry name" value="GAF domain-like"/>
    <property type="match status" value="1"/>
</dbReference>
<reference evidence="2" key="1">
    <citation type="submission" date="2018-06" db="EMBL/GenBank/DDBJ databases">
        <authorList>
            <person name="Zhirakovskaya E."/>
        </authorList>
    </citation>
    <scope>NUCLEOTIDE SEQUENCE</scope>
</reference>
<dbReference type="GO" id="GO:0016787">
    <property type="term" value="F:hydrolase activity"/>
    <property type="evidence" value="ECO:0007669"/>
    <property type="project" value="UniProtKB-KW"/>
</dbReference>
<dbReference type="SUPFAM" id="SSF109604">
    <property type="entry name" value="HD-domain/PDEase-like"/>
    <property type="match status" value="1"/>
</dbReference>
<dbReference type="Gene3D" id="1.10.3210.10">
    <property type="entry name" value="Hypothetical protein af1432"/>
    <property type="match status" value="1"/>
</dbReference>
<feature type="domain" description="HD-GYP" evidence="1">
    <location>
        <begin position="163"/>
        <end position="371"/>
    </location>
</feature>
<dbReference type="CDD" id="cd00077">
    <property type="entry name" value="HDc"/>
    <property type="match status" value="1"/>
</dbReference>
<keyword evidence="2" id="KW-0378">Hydrolase</keyword>
<dbReference type="InterPro" id="IPR037522">
    <property type="entry name" value="HD_GYP_dom"/>
</dbReference>
<gene>
    <name evidence="2" type="ORF">MNBD_GAMMA11-131</name>
</gene>
<proteinExistence type="predicted"/>
<evidence type="ECO:0000313" key="2">
    <source>
        <dbReference type="EMBL" id="VAW66769.1"/>
    </source>
</evidence>
<dbReference type="Pfam" id="PF01590">
    <property type="entry name" value="GAF"/>
    <property type="match status" value="1"/>
</dbReference>